<dbReference type="Pfam" id="PF13407">
    <property type="entry name" value="Peripla_BP_4"/>
    <property type="match status" value="1"/>
</dbReference>
<dbReference type="SUPFAM" id="SSF53822">
    <property type="entry name" value="Periplasmic binding protein-like I"/>
    <property type="match status" value="1"/>
</dbReference>
<comment type="caution">
    <text evidence="5">The sequence shown here is derived from an EMBL/GenBank/DDBJ whole genome shotgun (WGS) entry which is preliminary data.</text>
</comment>
<dbReference type="PANTHER" id="PTHR30036">
    <property type="entry name" value="D-XYLOSE-BINDING PERIPLASMIC PROTEIN"/>
    <property type="match status" value="1"/>
</dbReference>
<dbReference type="InterPro" id="IPR050555">
    <property type="entry name" value="Bact_Solute-Bind_Prot2"/>
</dbReference>
<comment type="similarity">
    <text evidence="2">Belongs to the bacterial solute-binding protein 2 family.</text>
</comment>
<dbReference type="InterPro" id="IPR025997">
    <property type="entry name" value="SBP_2_dom"/>
</dbReference>
<evidence type="ECO:0000313" key="6">
    <source>
        <dbReference type="Proteomes" id="UP000824090"/>
    </source>
</evidence>
<accession>A0A9D1HZA3</accession>
<evidence type="ECO:0000259" key="4">
    <source>
        <dbReference type="Pfam" id="PF13407"/>
    </source>
</evidence>
<feature type="signal peptide" evidence="3">
    <location>
        <begin position="1"/>
        <end position="21"/>
    </location>
</feature>
<feature type="domain" description="Periplasmic binding protein" evidence="4">
    <location>
        <begin position="43"/>
        <end position="314"/>
    </location>
</feature>
<evidence type="ECO:0000313" key="5">
    <source>
        <dbReference type="EMBL" id="HIU25363.1"/>
    </source>
</evidence>
<dbReference type="AlphaFoldDB" id="A0A9D1HZA3"/>
<reference evidence="5" key="1">
    <citation type="submission" date="2020-10" db="EMBL/GenBank/DDBJ databases">
        <authorList>
            <person name="Gilroy R."/>
        </authorList>
    </citation>
    <scope>NUCLEOTIDE SEQUENCE</scope>
    <source>
        <strain evidence="5">ChiHcec3-6078</strain>
    </source>
</reference>
<evidence type="ECO:0000256" key="2">
    <source>
        <dbReference type="ARBA" id="ARBA00007639"/>
    </source>
</evidence>
<proteinExistence type="inferred from homology"/>
<sequence>MKRIVILFLALAAVLSLTGCGNEVEDKKNADTETSPLYGKKVAYVMQMTPSEIFQMWSASAEETANRLGMEYEAFFCNGSDDQWMETVEQCAEEGYDGLLLSHGGEEYSYGFLTGLMEQYPNLKIATFDTFFEDDEGNSVKIDGVTQFFQQDSRMAEDLLNYICNDLYGEKVEAGEPVNILKVWVGPDYLAAFDRREAGYARYEEEGVINTVETIGPSDFGDADSSMEKVMAATLEKYQDDEIDAIWCCYDLYAQGVYEALTEAGRDIPMVSVDISDRDMEMMTAENSSWKACATTNWRNNGEFGMRVLALEMTGDYEDIIDPSTGEASDWLEIPASIITQEMIWGKDINIDNLEDVAGDEYSDRSWMPSADWMTEFLGD</sequence>
<name>A0A9D1HZA3_9FIRM</name>
<gene>
    <name evidence="5" type="ORF">IAC50_02535</name>
</gene>
<dbReference type="Gene3D" id="3.40.50.2300">
    <property type="match status" value="2"/>
</dbReference>
<keyword evidence="3" id="KW-0732">Signal</keyword>
<evidence type="ECO:0000256" key="1">
    <source>
        <dbReference type="ARBA" id="ARBA00004196"/>
    </source>
</evidence>
<dbReference type="PROSITE" id="PS51257">
    <property type="entry name" value="PROKAR_LIPOPROTEIN"/>
    <property type="match status" value="1"/>
</dbReference>
<dbReference type="EMBL" id="DVMP01000050">
    <property type="protein sequence ID" value="HIU25363.1"/>
    <property type="molecule type" value="Genomic_DNA"/>
</dbReference>
<organism evidence="5 6">
    <name type="scientific">Candidatus Allocopromorpha excrementigallinarum</name>
    <dbReference type="NCBI Taxonomy" id="2840742"/>
    <lineage>
        <taxon>Bacteria</taxon>
        <taxon>Bacillati</taxon>
        <taxon>Bacillota</taxon>
        <taxon>Clostridia</taxon>
        <taxon>Eubacteriales</taxon>
        <taxon>Eubacteriaceae</taxon>
        <taxon>Eubacteriaceae incertae sedis</taxon>
        <taxon>Candidatus Allocopromorpha</taxon>
    </lineage>
</organism>
<evidence type="ECO:0000256" key="3">
    <source>
        <dbReference type="SAM" id="SignalP"/>
    </source>
</evidence>
<comment type="subcellular location">
    <subcellularLocation>
        <location evidence="1">Cell envelope</location>
    </subcellularLocation>
</comment>
<dbReference type="Proteomes" id="UP000824090">
    <property type="component" value="Unassembled WGS sequence"/>
</dbReference>
<protein>
    <submittedName>
        <fullName evidence="5">Substrate-binding domain-containing protein</fullName>
    </submittedName>
</protein>
<dbReference type="InterPro" id="IPR028082">
    <property type="entry name" value="Peripla_BP_I"/>
</dbReference>
<dbReference type="GO" id="GO:0030288">
    <property type="term" value="C:outer membrane-bounded periplasmic space"/>
    <property type="evidence" value="ECO:0007669"/>
    <property type="project" value="TreeGrafter"/>
</dbReference>
<reference evidence="5" key="2">
    <citation type="journal article" date="2021" name="PeerJ">
        <title>Extensive microbial diversity within the chicken gut microbiome revealed by metagenomics and culture.</title>
        <authorList>
            <person name="Gilroy R."/>
            <person name="Ravi A."/>
            <person name="Getino M."/>
            <person name="Pursley I."/>
            <person name="Horton D.L."/>
            <person name="Alikhan N.F."/>
            <person name="Baker D."/>
            <person name="Gharbi K."/>
            <person name="Hall N."/>
            <person name="Watson M."/>
            <person name="Adriaenssens E.M."/>
            <person name="Foster-Nyarko E."/>
            <person name="Jarju S."/>
            <person name="Secka A."/>
            <person name="Antonio M."/>
            <person name="Oren A."/>
            <person name="Chaudhuri R.R."/>
            <person name="La Ragione R."/>
            <person name="Hildebrand F."/>
            <person name="Pallen M.J."/>
        </authorList>
    </citation>
    <scope>NUCLEOTIDE SEQUENCE</scope>
    <source>
        <strain evidence="5">ChiHcec3-6078</strain>
    </source>
</reference>
<dbReference type="GO" id="GO:0030246">
    <property type="term" value="F:carbohydrate binding"/>
    <property type="evidence" value="ECO:0007669"/>
    <property type="project" value="TreeGrafter"/>
</dbReference>
<dbReference type="PANTHER" id="PTHR30036:SF7">
    <property type="entry name" value="ABC TRANSPORTER PERIPLASMIC-BINDING PROTEIN YPHF"/>
    <property type="match status" value="1"/>
</dbReference>
<feature type="chain" id="PRO_5038416077" evidence="3">
    <location>
        <begin position="22"/>
        <end position="380"/>
    </location>
</feature>